<proteinExistence type="predicted"/>
<keyword evidence="3" id="KW-1185">Reference proteome</keyword>
<dbReference type="PANTHER" id="PTHR47150:SF6">
    <property type="entry name" value="OS01G0872900 PROTEIN"/>
    <property type="match status" value="1"/>
</dbReference>
<dbReference type="AlphaFoldDB" id="A0AAD2PVK4"/>
<dbReference type="Proteomes" id="UP001295423">
    <property type="component" value="Unassembled WGS sequence"/>
</dbReference>
<organism evidence="2 3">
    <name type="scientific">Cylindrotheca closterium</name>
    <dbReference type="NCBI Taxonomy" id="2856"/>
    <lineage>
        <taxon>Eukaryota</taxon>
        <taxon>Sar</taxon>
        <taxon>Stramenopiles</taxon>
        <taxon>Ochrophyta</taxon>
        <taxon>Bacillariophyta</taxon>
        <taxon>Bacillariophyceae</taxon>
        <taxon>Bacillariophycidae</taxon>
        <taxon>Bacillariales</taxon>
        <taxon>Bacillariaceae</taxon>
        <taxon>Cylindrotheca</taxon>
    </lineage>
</organism>
<accession>A0AAD2PVK4</accession>
<dbReference type="EMBL" id="CAKOGP040001897">
    <property type="protein sequence ID" value="CAJ1955827.1"/>
    <property type="molecule type" value="Genomic_DNA"/>
</dbReference>
<dbReference type="InterPro" id="IPR006912">
    <property type="entry name" value="Harbinger_derived_prot"/>
</dbReference>
<dbReference type="PANTHER" id="PTHR47150">
    <property type="entry name" value="OS12G0169200 PROTEIN"/>
    <property type="match status" value="1"/>
</dbReference>
<gene>
    <name evidence="2" type="ORF">CYCCA115_LOCUS15942</name>
</gene>
<evidence type="ECO:0008006" key="4">
    <source>
        <dbReference type="Google" id="ProtNLM"/>
    </source>
</evidence>
<protein>
    <recommendedName>
        <fullName evidence="4">DDE Tnp4 domain-containing protein</fullName>
    </recommendedName>
</protein>
<evidence type="ECO:0000313" key="3">
    <source>
        <dbReference type="Proteomes" id="UP001295423"/>
    </source>
</evidence>
<comment type="caution">
    <text evidence="2">The sequence shown here is derived from an EMBL/GenBank/DDBJ whole genome shotgun (WGS) entry which is preliminary data.</text>
</comment>
<name>A0AAD2PVK4_9STRA</name>
<evidence type="ECO:0000256" key="1">
    <source>
        <dbReference type="SAM" id="MobiDB-lite"/>
    </source>
</evidence>
<evidence type="ECO:0000313" key="2">
    <source>
        <dbReference type="EMBL" id="CAJ1955827.1"/>
    </source>
</evidence>
<dbReference type="Pfam" id="PF04827">
    <property type="entry name" value="Plant_tran"/>
    <property type="match status" value="1"/>
</dbReference>
<feature type="region of interest" description="Disordered" evidence="1">
    <location>
        <begin position="1"/>
        <end position="52"/>
    </location>
</feature>
<sequence>MEDSDDLDARVFLGMNPNDPFDLFDESGAIDENGRRRRQTPRGREEKRDPSTSYFGKILKKADLNAQTKGSVWDEENRHGKTFRRRYRLPYVLFDKICQEYDKVDTRREVDAFNRPKSDSRMLIMGVLRYLGQVIPFDSLEELSDISGQKHQNYFHEFITWFSDPSKCPLAKEYLKMPESDEEIAHVTGNYKRKGVPGTGGSVDCFHVSWDMCPAGIRTDCKGKEKYNTVVFQVISSHTKKFLGVSGPYFGTWNDKTIARLDENLRALMPGGHLSTQKWCWVDSDGNEHEEEGLHLICDGGYHQWKILMCPFKCQQDGTAVMIWSKWIESLRKDVECVFGILKKRFMVLKYANRLRDIETIGKVFRTCCILHNMLLEFDGYDDWEEEFDEELVDVETLNDGQYTKKAPSYMREAGRDTTLKDGEIGDRQTNDEWCQDFSEADFHHRREALTEHYMALKQS</sequence>
<reference evidence="2" key="1">
    <citation type="submission" date="2023-08" db="EMBL/GenBank/DDBJ databases">
        <authorList>
            <person name="Audoor S."/>
            <person name="Bilcke G."/>
        </authorList>
    </citation>
    <scope>NUCLEOTIDE SEQUENCE</scope>
</reference>